<dbReference type="Proteomes" id="UP001219630">
    <property type="component" value="Chromosome"/>
</dbReference>
<dbReference type="NCBIfam" id="NF002894">
    <property type="entry name" value="PRK03379.1"/>
    <property type="match status" value="1"/>
</dbReference>
<keyword evidence="1 5" id="KW-0813">Transport</keyword>
<comment type="subunit">
    <text evidence="5">The complex is composed of two ATP-binding proteins (BtuD), two transmembrane proteins (BtuC) and a solute-binding protein (BtuF).</text>
</comment>
<keyword evidence="2 5" id="KW-0732">Signal</keyword>
<comment type="function">
    <text evidence="5">Part of the ABC transporter complex BtuCDF involved in vitamin B12 import. Binds vitamin B12 and delivers it to the periplasmic surface of BtuC.</text>
</comment>
<dbReference type="SUPFAM" id="SSF53807">
    <property type="entry name" value="Helical backbone' metal receptor"/>
    <property type="match status" value="1"/>
</dbReference>
<dbReference type="InterPro" id="IPR002491">
    <property type="entry name" value="ABC_transptr_periplasmic_BD"/>
</dbReference>
<sequence length="293" mass="32132" precursor="true">MRRRPKVLATLARTLAWVALALYQTGAGAQGIAQRVISLAPHATEMAFAAGLGEQLVGVSAWSDYPAAAANIEQVANWQGINLERIVALKPDLVLAWREGNAQRPLEQLASLGITVRYLDPTTLEDIPRELEELAQYSPHPEQARQAAARFRQQQQALTERYQRHQNAATAEPMPLTPIPIKVFLQFGSQPLFTSSGATLQSQLVSLCGGRNIFADSAVAWPQVSREQVIRRQPQAIVVSGTPDMAAQVNAFWQPQLNASVIAINQDWFSRSGPRLMLAAEDLCQRLAALTQP</sequence>
<dbReference type="PANTHER" id="PTHR42860:SF1">
    <property type="entry name" value="VITAMIN B12-BINDING PROTEIN"/>
    <property type="match status" value="1"/>
</dbReference>
<feature type="site" description="Important for BtuC binding" evidence="5">
    <location>
        <position position="84"/>
    </location>
</feature>
<gene>
    <name evidence="5 7" type="primary">btuF</name>
    <name evidence="7" type="ORF">O1Q98_06845</name>
</gene>
<organism evidence="7 8">
    <name type="scientific">Dickeya lacustris</name>
    <dbReference type="NCBI Taxonomy" id="2259638"/>
    <lineage>
        <taxon>Bacteria</taxon>
        <taxon>Pseudomonadati</taxon>
        <taxon>Pseudomonadota</taxon>
        <taxon>Gammaproteobacteria</taxon>
        <taxon>Enterobacterales</taxon>
        <taxon>Pectobacteriaceae</taxon>
        <taxon>Dickeya</taxon>
    </lineage>
</organism>
<dbReference type="PROSITE" id="PS50983">
    <property type="entry name" value="FE_B12_PBP"/>
    <property type="match status" value="1"/>
</dbReference>
<dbReference type="NCBIfam" id="NF038402">
    <property type="entry name" value="TroA_like"/>
    <property type="match status" value="1"/>
</dbReference>
<dbReference type="Pfam" id="PF01497">
    <property type="entry name" value="Peripla_BP_2"/>
    <property type="match status" value="1"/>
</dbReference>
<feature type="site" description="Important for BtuC binding" evidence="5">
    <location>
        <position position="227"/>
    </location>
</feature>
<accession>A0ABY8GAJ7</accession>
<comment type="subcellular location">
    <subcellularLocation>
        <location evidence="5">Periplasm</location>
    </subcellularLocation>
</comment>
<dbReference type="InterPro" id="IPR051030">
    <property type="entry name" value="Vitamin_B12-ABC_binding"/>
</dbReference>
<dbReference type="CDD" id="cd01144">
    <property type="entry name" value="BtuF"/>
    <property type="match status" value="1"/>
</dbReference>
<feature type="chain" id="PRO_5044906698" description="Vitamin B12-binding protein" evidence="5">
    <location>
        <begin position="30"/>
        <end position="293"/>
    </location>
</feature>
<feature type="signal peptide" evidence="5">
    <location>
        <begin position="1"/>
        <end position="29"/>
    </location>
</feature>
<dbReference type="PANTHER" id="PTHR42860">
    <property type="entry name" value="VITAMIN B12-BINDING PROTEIN"/>
    <property type="match status" value="1"/>
</dbReference>
<dbReference type="RefSeq" id="WP_125260358.1">
    <property type="nucleotide sequence ID" value="NZ_CP114280.1"/>
</dbReference>
<evidence type="ECO:0000259" key="6">
    <source>
        <dbReference type="PROSITE" id="PS50983"/>
    </source>
</evidence>
<keyword evidence="4 5" id="KW-1015">Disulfide bond</keyword>
<dbReference type="InterPro" id="IPR054828">
    <property type="entry name" value="Vit_B12_bind_prot"/>
</dbReference>
<dbReference type="Gene3D" id="3.40.50.1980">
    <property type="entry name" value="Nitrogenase molybdenum iron protein domain"/>
    <property type="match status" value="2"/>
</dbReference>
<evidence type="ECO:0000256" key="4">
    <source>
        <dbReference type="ARBA" id="ARBA00023157"/>
    </source>
</evidence>
<dbReference type="HAMAP" id="MF_01000">
    <property type="entry name" value="BtuF"/>
    <property type="match status" value="1"/>
</dbReference>
<dbReference type="InterPro" id="IPR023544">
    <property type="entry name" value="ABC_transptr_vit_B12-bd"/>
</dbReference>
<reference evidence="7 8" key="1">
    <citation type="submission" date="2022-12" db="EMBL/GenBank/DDBJ databases">
        <title>Complete genome sequencing of Dickeya lacustris type strain LMG30899.</title>
        <authorList>
            <person name="Dobhal S."/>
            <person name="Arizala D."/>
            <person name="Arif M."/>
        </authorList>
    </citation>
    <scope>NUCLEOTIDE SEQUENCE [LARGE SCALE GENOMIC DNA]</scope>
    <source>
        <strain evidence="7 8">LMG30899</strain>
    </source>
</reference>
<keyword evidence="8" id="KW-1185">Reference proteome</keyword>
<evidence type="ECO:0000256" key="2">
    <source>
        <dbReference type="ARBA" id="ARBA00022729"/>
    </source>
</evidence>
<comment type="similarity">
    <text evidence="5">Belongs to the BtuF family.</text>
</comment>
<dbReference type="EMBL" id="CP114280">
    <property type="protein sequence ID" value="WFN56951.1"/>
    <property type="molecule type" value="Genomic_DNA"/>
</dbReference>
<proteinExistence type="inferred from homology"/>
<comment type="caution">
    <text evidence="5">Lacks conserved residue(s) required for the propagation of feature annotation.</text>
</comment>
<name>A0ABY8GAJ7_9GAMM</name>
<evidence type="ECO:0000256" key="5">
    <source>
        <dbReference type="HAMAP-Rule" id="MF_01000"/>
    </source>
</evidence>
<feature type="disulfide bond" evidence="5">
    <location>
        <begin position="208"/>
        <end position="284"/>
    </location>
</feature>
<evidence type="ECO:0000256" key="1">
    <source>
        <dbReference type="ARBA" id="ARBA00022448"/>
    </source>
</evidence>
<keyword evidence="3 5" id="KW-0574">Periplasm</keyword>
<feature type="domain" description="Fe/B12 periplasmic-binding" evidence="6">
    <location>
        <begin position="35"/>
        <end position="293"/>
    </location>
</feature>
<evidence type="ECO:0000313" key="8">
    <source>
        <dbReference type="Proteomes" id="UP001219630"/>
    </source>
</evidence>
<evidence type="ECO:0000256" key="3">
    <source>
        <dbReference type="ARBA" id="ARBA00022764"/>
    </source>
</evidence>
<protein>
    <recommendedName>
        <fullName evidence="5">Vitamin B12-binding protein</fullName>
    </recommendedName>
</protein>
<evidence type="ECO:0000313" key="7">
    <source>
        <dbReference type="EMBL" id="WFN56951.1"/>
    </source>
</evidence>